<protein>
    <recommendedName>
        <fullName evidence="5">Peptidase A2 domain-containing protein</fullName>
    </recommendedName>
</protein>
<evidence type="ECO:0000256" key="1">
    <source>
        <dbReference type="SAM" id="Coils"/>
    </source>
</evidence>
<gene>
    <name evidence="3" type="ORF">M0R45_008713</name>
</gene>
<feature type="region of interest" description="Disordered" evidence="2">
    <location>
        <begin position="96"/>
        <end position="123"/>
    </location>
</feature>
<keyword evidence="1" id="KW-0175">Coiled coil</keyword>
<evidence type="ECO:0000313" key="4">
    <source>
        <dbReference type="Proteomes" id="UP001457282"/>
    </source>
</evidence>
<sequence>MTKVEEALLSELTLSEEDYLAKPCMGRSLKAMFQARRESSCPAVRPSVDTSSLPLSERDLSYLREYHQSYLAEKLYGLTQKEEALANAFDKHTAEKKKRANQSSCASKPNAEAKNVTPDDQPKVEVLRNKLPPFSAKDWATMNEFHKTHSALALYGPTWEELDTLKALAENPDLEPIMVPSTASAGLKILYQAKLDGLDSEVDTSKLPISQRDLKYLRKYHKMYYVVSTYGIIHQEKELLDKMNARIQQREAEYAAYAAEQDEEDSGFEFGEEPKAMVTDCDEVIQAITSIMAGDEIDQTQVEEGQFKIEEEHEMVEVKEEVIKNSIDTFPEVQSCDEETDLVLTRMDLPLASSALTISTKEAKAEVDMVYVLPIDFLAQPNQPNAMEGDVEDKILPRILIEEPSQAYFLKLTPDMVRHIKPLYITACFEGYPISKVLVDGGAAVNVIPMSVVTRLKKAEKDILLAHLAVYDFSGNKKKTMGVIPLEVTVGSKGIVTGFYVISAETTYNAILGRDWIHKHMCIPSTLHQLLIFWNGDEVEVVKADKPFKATANVVEAAYYDELVGPSEIQREDNSGRITGITMRRMITLGAETVLEDSERPALAKLFDSVINE</sequence>
<feature type="coiled-coil region" evidence="1">
    <location>
        <begin position="233"/>
        <end position="260"/>
    </location>
</feature>
<organism evidence="3 4">
    <name type="scientific">Rubus argutus</name>
    <name type="common">Southern blackberry</name>
    <dbReference type="NCBI Taxonomy" id="59490"/>
    <lineage>
        <taxon>Eukaryota</taxon>
        <taxon>Viridiplantae</taxon>
        <taxon>Streptophyta</taxon>
        <taxon>Embryophyta</taxon>
        <taxon>Tracheophyta</taxon>
        <taxon>Spermatophyta</taxon>
        <taxon>Magnoliopsida</taxon>
        <taxon>eudicotyledons</taxon>
        <taxon>Gunneridae</taxon>
        <taxon>Pentapetalae</taxon>
        <taxon>rosids</taxon>
        <taxon>fabids</taxon>
        <taxon>Rosales</taxon>
        <taxon>Rosaceae</taxon>
        <taxon>Rosoideae</taxon>
        <taxon>Rosoideae incertae sedis</taxon>
        <taxon>Rubus</taxon>
    </lineage>
</organism>
<dbReference type="InterPro" id="IPR021109">
    <property type="entry name" value="Peptidase_aspartic_dom_sf"/>
</dbReference>
<dbReference type="CDD" id="cd00303">
    <property type="entry name" value="retropepsin_like"/>
    <property type="match status" value="1"/>
</dbReference>
<dbReference type="EMBL" id="JBEDUW010000002">
    <property type="protein sequence ID" value="KAK9943094.1"/>
    <property type="molecule type" value="Genomic_DNA"/>
</dbReference>
<dbReference type="AlphaFoldDB" id="A0AAW1Y4I5"/>
<evidence type="ECO:0000313" key="3">
    <source>
        <dbReference type="EMBL" id="KAK9943094.1"/>
    </source>
</evidence>
<dbReference type="PANTHER" id="PTHR33240:SF15">
    <property type="entry name" value="GAG-PRO-LIKE PROTEIN"/>
    <property type="match status" value="1"/>
</dbReference>
<dbReference type="Proteomes" id="UP001457282">
    <property type="component" value="Unassembled WGS sequence"/>
</dbReference>
<comment type="caution">
    <text evidence="3">The sequence shown here is derived from an EMBL/GenBank/DDBJ whole genome shotgun (WGS) entry which is preliminary data.</text>
</comment>
<keyword evidence="4" id="KW-1185">Reference proteome</keyword>
<reference evidence="3 4" key="1">
    <citation type="journal article" date="2023" name="G3 (Bethesda)">
        <title>A chromosome-length genome assembly and annotation of blackberry (Rubus argutus, cv. 'Hillquist').</title>
        <authorList>
            <person name="Bruna T."/>
            <person name="Aryal R."/>
            <person name="Dudchenko O."/>
            <person name="Sargent D.J."/>
            <person name="Mead D."/>
            <person name="Buti M."/>
            <person name="Cavallini A."/>
            <person name="Hytonen T."/>
            <person name="Andres J."/>
            <person name="Pham M."/>
            <person name="Weisz D."/>
            <person name="Mascagni F."/>
            <person name="Usai G."/>
            <person name="Natali L."/>
            <person name="Bassil N."/>
            <person name="Fernandez G.E."/>
            <person name="Lomsadze A."/>
            <person name="Armour M."/>
            <person name="Olukolu B."/>
            <person name="Poorten T."/>
            <person name="Britton C."/>
            <person name="Davik J."/>
            <person name="Ashrafi H."/>
            <person name="Aiden E.L."/>
            <person name="Borodovsky M."/>
            <person name="Worthington M."/>
        </authorList>
    </citation>
    <scope>NUCLEOTIDE SEQUENCE [LARGE SCALE GENOMIC DNA]</scope>
    <source>
        <strain evidence="3">PI 553951</strain>
    </source>
</reference>
<dbReference type="SUPFAM" id="SSF50630">
    <property type="entry name" value="Acid proteases"/>
    <property type="match status" value="1"/>
</dbReference>
<name>A0AAW1Y4I5_RUBAR</name>
<evidence type="ECO:0000256" key="2">
    <source>
        <dbReference type="SAM" id="MobiDB-lite"/>
    </source>
</evidence>
<dbReference type="Gene3D" id="2.40.70.10">
    <property type="entry name" value="Acid Proteases"/>
    <property type="match status" value="1"/>
</dbReference>
<dbReference type="PANTHER" id="PTHR33240">
    <property type="entry name" value="OS08G0508500 PROTEIN"/>
    <property type="match status" value="1"/>
</dbReference>
<proteinExistence type="predicted"/>
<evidence type="ECO:0008006" key="5">
    <source>
        <dbReference type="Google" id="ProtNLM"/>
    </source>
</evidence>
<accession>A0AAW1Y4I5</accession>